<dbReference type="Proteomes" id="UP001190700">
    <property type="component" value="Unassembled WGS sequence"/>
</dbReference>
<protein>
    <submittedName>
        <fullName evidence="1">Uncharacterized protein</fullName>
    </submittedName>
</protein>
<proteinExistence type="predicted"/>
<keyword evidence="2" id="KW-1185">Reference proteome</keyword>
<gene>
    <name evidence="1" type="ORF">CYMTET_40836</name>
</gene>
<name>A0AAE0C9B5_9CHLO</name>
<dbReference type="EMBL" id="LGRX02027159">
    <property type="protein sequence ID" value="KAK3249750.1"/>
    <property type="molecule type" value="Genomic_DNA"/>
</dbReference>
<sequence>MLSNSTLKSLQLQCTRGTGVATFCKTLHDLAINDYLQREASYYSLGLEHFKALQSIVGDQVWTTLTPSQRHPLQSARVEYTTLEHSTYKTVETGEVCNALRVPSEAIDHKILRGSAD</sequence>
<accession>A0AAE0C9B5</accession>
<evidence type="ECO:0000313" key="1">
    <source>
        <dbReference type="EMBL" id="KAK3249750.1"/>
    </source>
</evidence>
<organism evidence="1 2">
    <name type="scientific">Cymbomonas tetramitiformis</name>
    <dbReference type="NCBI Taxonomy" id="36881"/>
    <lineage>
        <taxon>Eukaryota</taxon>
        <taxon>Viridiplantae</taxon>
        <taxon>Chlorophyta</taxon>
        <taxon>Pyramimonadophyceae</taxon>
        <taxon>Pyramimonadales</taxon>
        <taxon>Pyramimonadaceae</taxon>
        <taxon>Cymbomonas</taxon>
    </lineage>
</organism>
<dbReference type="AlphaFoldDB" id="A0AAE0C9B5"/>
<evidence type="ECO:0000313" key="2">
    <source>
        <dbReference type="Proteomes" id="UP001190700"/>
    </source>
</evidence>
<comment type="caution">
    <text evidence="1">The sequence shown here is derived from an EMBL/GenBank/DDBJ whole genome shotgun (WGS) entry which is preliminary data.</text>
</comment>
<reference evidence="1 2" key="1">
    <citation type="journal article" date="2015" name="Genome Biol. Evol.">
        <title>Comparative Genomics of a Bacterivorous Green Alga Reveals Evolutionary Causalities and Consequences of Phago-Mixotrophic Mode of Nutrition.</title>
        <authorList>
            <person name="Burns J.A."/>
            <person name="Paasch A."/>
            <person name="Narechania A."/>
            <person name="Kim E."/>
        </authorList>
    </citation>
    <scope>NUCLEOTIDE SEQUENCE [LARGE SCALE GENOMIC DNA]</scope>
    <source>
        <strain evidence="1 2">PLY_AMNH</strain>
    </source>
</reference>